<dbReference type="InterPro" id="IPR006135">
    <property type="entry name" value="T3SS_substrate_exporter"/>
</dbReference>
<dbReference type="Gene3D" id="3.40.1690.10">
    <property type="entry name" value="secretion proteins EscU"/>
    <property type="match status" value="1"/>
</dbReference>
<dbReference type="SUPFAM" id="SSF160544">
    <property type="entry name" value="EscU C-terminal domain-like"/>
    <property type="match status" value="1"/>
</dbReference>
<comment type="caution">
    <text evidence="1">The sequence shown here is derived from an EMBL/GenBank/DDBJ whole genome shotgun (WGS) entry which is preliminary data.</text>
</comment>
<protein>
    <submittedName>
        <fullName evidence="1">Flagellar biosynthesis protein</fullName>
    </submittedName>
</protein>
<keyword evidence="1" id="KW-0969">Cilium</keyword>
<reference evidence="1 2" key="1">
    <citation type="submission" date="2023-07" db="EMBL/GenBank/DDBJ databases">
        <title>Genomic Encyclopedia of Type Strains, Phase IV (KMG-IV): sequencing the most valuable type-strain genomes for metagenomic binning, comparative biology and taxonomic classification.</title>
        <authorList>
            <person name="Goeker M."/>
        </authorList>
    </citation>
    <scope>NUCLEOTIDE SEQUENCE [LARGE SCALE GENOMIC DNA]</scope>
    <source>
        <strain evidence="1 2">DSM 16460</strain>
    </source>
</reference>
<evidence type="ECO:0000313" key="2">
    <source>
        <dbReference type="Proteomes" id="UP001224359"/>
    </source>
</evidence>
<name>A0ABT9VDY1_9BACI</name>
<proteinExistence type="predicted"/>
<dbReference type="PANTHER" id="PTHR30531">
    <property type="entry name" value="FLAGELLAR BIOSYNTHETIC PROTEIN FLHB"/>
    <property type="match status" value="1"/>
</dbReference>
<organism evidence="1 2">
    <name type="scientific">Alkalibacillus salilacus</name>
    <dbReference type="NCBI Taxonomy" id="284582"/>
    <lineage>
        <taxon>Bacteria</taxon>
        <taxon>Bacillati</taxon>
        <taxon>Bacillota</taxon>
        <taxon>Bacilli</taxon>
        <taxon>Bacillales</taxon>
        <taxon>Bacillaceae</taxon>
        <taxon>Alkalibacillus</taxon>
    </lineage>
</organism>
<evidence type="ECO:0000313" key="1">
    <source>
        <dbReference type="EMBL" id="MDQ0159109.1"/>
    </source>
</evidence>
<dbReference type="RefSeq" id="WP_306975329.1">
    <property type="nucleotide sequence ID" value="NZ_JAUSTQ010000003.1"/>
</dbReference>
<keyword evidence="2" id="KW-1185">Reference proteome</keyword>
<dbReference type="Proteomes" id="UP001224359">
    <property type="component" value="Unassembled WGS sequence"/>
</dbReference>
<dbReference type="Pfam" id="PF01312">
    <property type="entry name" value="Bac_export_2"/>
    <property type="match status" value="1"/>
</dbReference>
<keyword evidence="1" id="KW-0966">Cell projection</keyword>
<gene>
    <name evidence="1" type="ORF">J2S77_001073</name>
</gene>
<dbReference type="PANTHER" id="PTHR30531:SF12">
    <property type="entry name" value="FLAGELLAR BIOSYNTHETIC PROTEIN FLHB"/>
    <property type="match status" value="1"/>
</dbReference>
<dbReference type="EMBL" id="JAUSTQ010000003">
    <property type="protein sequence ID" value="MDQ0159109.1"/>
    <property type="molecule type" value="Genomic_DNA"/>
</dbReference>
<accession>A0ABT9VDY1</accession>
<sequence>MTEHYKRKEAMALRYNEVADDAPEIVAKGKGLVAEEILERATDHNVPVYEDPALMNLMSELNINEKIPEDLYQAVAEVFVFIYQLDKKY</sequence>
<keyword evidence="1" id="KW-0282">Flagellum</keyword>
<dbReference type="InterPro" id="IPR029025">
    <property type="entry name" value="T3SS_substrate_exporter_C"/>
</dbReference>